<feature type="signal peptide" evidence="2">
    <location>
        <begin position="1"/>
        <end position="24"/>
    </location>
</feature>
<dbReference type="Pfam" id="PF00043">
    <property type="entry name" value="GST_C"/>
    <property type="match status" value="1"/>
</dbReference>
<dbReference type="PROSITE" id="PS50405">
    <property type="entry name" value="GST_CTER"/>
    <property type="match status" value="1"/>
</dbReference>
<name>A0A9K3KX08_9STRA</name>
<evidence type="ECO:0000313" key="6">
    <source>
        <dbReference type="Proteomes" id="UP000693970"/>
    </source>
</evidence>
<dbReference type="Proteomes" id="UP000693970">
    <property type="component" value="Unassembled WGS sequence"/>
</dbReference>
<keyword evidence="2" id="KW-0732">Signal</keyword>
<dbReference type="PROSITE" id="PS50404">
    <property type="entry name" value="GST_NTER"/>
    <property type="match status" value="1"/>
</dbReference>
<protein>
    <submittedName>
        <fullName evidence="5">Glutathione S-transferase</fullName>
    </submittedName>
</protein>
<proteinExistence type="inferred from homology"/>
<organism evidence="5 6">
    <name type="scientific">Nitzschia inconspicua</name>
    <dbReference type="NCBI Taxonomy" id="303405"/>
    <lineage>
        <taxon>Eukaryota</taxon>
        <taxon>Sar</taxon>
        <taxon>Stramenopiles</taxon>
        <taxon>Ochrophyta</taxon>
        <taxon>Bacillariophyta</taxon>
        <taxon>Bacillariophyceae</taxon>
        <taxon>Bacillariophycidae</taxon>
        <taxon>Bacillariales</taxon>
        <taxon>Bacillariaceae</taxon>
        <taxon>Nitzschia</taxon>
    </lineage>
</organism>
<evidence type="ECO:0000256" key="2">
    <source>
        <dbReference type="SAM" id="SignalP"/>
    </source>
</evidence>
<dbReference type="InterPro" id="IPR004045">
    <property type="entry name" value="Glutathione_S-Trfase_N"/>
</dbReference>
<dbReference type="InterPro" id="IPR010987">
    <property type="entry name" value="Glutathione-S-Trfase_C-like"/>
</dbReference>
<dbReference type="PANTHER" id="PTHR44051">
    <property type="entry name" value="GLUTATHIONE S-TRANSFERASE-RELATED"/>
    <property type="match status" value="1"/>
</dbReference>
<feature type="chain" id="PRO_5039887052" evidence="2">
    <location>
        <begin position="25"/>
        <end position="253"/>
    </location>
</feature>
<evidence type="ECO:0000256" key="1">
    <source>
        <dbReference type="ARBA" id="ARBA00007409"/>
    </source>
</evidence>
<reference evidence="5" key="2">
    <citation type="submission" date="2021-04" db="EMBL/GenBank/DDBJ databases">
        <authorList>
            <person name="Podell S."/>
        </authorList>
    </citation>
    <scope>NUCLEOTIDE SEQUENCE</scope>
    <source>
        <strain evidence="5">Hildebrandi</strain>
    </source>
</reference>
<keyword evidence="6" id="KW-1185">Reference proteome</keyword>
<comment type="caution">
    <text evidence="5">The sequence shown here is derived from an EMBL/GenBank/DDBJ whole genome shotgun (WGS) entry which is preliminary data.</text>
</comment>
<dbReference type="PANTHER" id="PTHR44051:SF8">
    <property type="entry name" value="GLUTATHIONE S-TRANSFERASE GSTA"/>
    <property type="match status" value="1"/>
</dbReference>
<gene>
    <name evidence="5" type="ORF">IV203_010857</name>
</gene>
<evidence type="ECO:0000313" key="5">
    <source>
        <dbReference type="EMBL" id="KAG7351497.1"/>
    </source>
</evidence>
<dbReference type="OrthoDB" id="422574at2759"/>
<sequence length="253" mass="28555">MTPLATLRHALLLMLVVRMETINAFVPIQLTTRLSSSRTAIFAEKSLTLYGSQGSRSPLVNWAAYELGLDITMGDLSRNPHPFGQIPCLEHYKEDSKDPTMVFESGAILLYLDALSDKSSNKGEIYSWVSWANASLDPICFLETPNGKVYDTGLKDVKNPKIYKLNQLLEERSFLLGDEISVADVAVASYLLYVVQFFPDVDLSTWPSMVQYMKRCASREEYGMAFGSRVQEFLLDKLDKMGSDRKEKLFGMF</sequence>
<dbReference type="EMBL" id="JAGRRH010000018">
    <property type="protein sequence ID" value="KAG7351497.1"/>
    <property type="molecule type" value="Genomic_DNA"/>
</dbReference>
<comment type="similarity">
    <text evidence="1">Belongs to the GST superfamily.</text>
</comment>
<reference evidence="5" key="1">
    <citation type="journal article" date="2021" name="Sci. Rep.">
        <title>Diploid genomic architecture of Nitzschia inconspicua, an elite biomass production diatom.</title>
        <authorList>
            <person name="Oliver A."/>
            <person name="Podell S."/>
            <person name="Pinowska A."/>
            <person name="Traller J.C."/>
            <person name="Smith S.R."/>
            <person name="McClure R."/>
            <person name="Beliaev A."/>
            <person name="Bohutskyi P."/>
            <person name="Hill E.A."/>
            <person name="Rabines A."/>
            <person name="Zheng H."/>
            <person name="Allen L.Z."/>
            <person name="Kuo A."/>
            <person name="Grigoriev I.V."/>
            <person name="Allen A.E."/>
            <person name="Hazlebeck D."/>
            <person name="Allen E.E."/>
        </authorList>
    </citation>
    <scope>NUCLEOTIDE SEQUENCE</scope>
    <source>
        <strain evidence="5">Hildebrandi</strain>
    </source>
</reference>
<evidence type="ECO:0000259" key="4">
    <source>
        <dbReference type="PROSITE" id="PS50405"/>
    </source>
</evidence>
<feature type="domain" description="GST C-terminal" evidence="4">
    <location>
        <begin position="118"/>
        <end position="250"/>
    </location>
</feature>
<dbReference type="AlphaFoldDB" id="A0A9K3KX08"/>
<feature type="domain" description="GST N-terminal" evidence="3">
    <location>
        <begin position="1"/>
        <end position="120"/>
    </location>
</feature>
<accession>A0A9K3KX08</accession>
<evidence type="ECO:0000259" key="3">
    <source>
        <dbReference type="PROSITE" id="PS50404"/>
    </source>
</evidence>
<dbReference type="InterPro" id="IPR004046">
    <property type="entry name" value="GST_C"/>
</dbReference>